<protein>
    <submittedName>
        <fullName evidence="1">Uncharacterized protein</fullName>
    </submittedName>
</protein>
<gene>
    <name evidence="1" type="ORF">VKT23_011941</name>
</gene>
<proteinExistence type="predicted"/>
<sequence>MSSVVIPNLAEDVQHFLDYDPIDYGDFTPTDEQPPPLDDIEELANGTLDVDINFVGEEGRTEFRTHVNWATGKNYNWDWAQEQEVTIPWSISYTCDGPIDPPCGHTAGKVWLRDHFGFMRDPSYGYLSDIAPEYTEALKDAATVQDDLPHARLTWEGSDNVLEEFDDEAWCKLQVFRVKCSTAPLPTFTGVQLEA</sequence>
<evidence type="ECO:0000313" key="2">
    <source>
        <dbReference type="Proteomes" id="UP001498398"/>
    </source>
</evidence>
<dbReference type="EMBL" id="JBANRG010000027">
    <property type="protein sequence ID" value="KAK7453265.1"/>
    <property type="molecule type" value="Genomic_DNA"/>
</dbReference>
<accession>A0ABR1J7W4</accession>
<comment type="caution">
    <text evidence="1">The sequence shown here is derived from an EMBL/GenBank/DDBJ whole genome shotgun (WGS) entry which is preliminary data.</text>
</comment>
<reference evidence="1 2" key="1">
    <citation type="submission" date="2024-01" db="EMBL/GenBank/DDBJ databases">
        <title>A draft genome for the cacao thread blight pathogen Marasmiellus scandens.</title>
        <authorList>
            <person name="Baruah I.K."/>
            <person name="Leung J."/>
            <person name="Bukari Y."/>
            <person name="Amoako-Attah I."/>
            <person name="Meinhardt L.W."/>
            <person name="Bailey B.A."/>
            <person name="Cohen S.P."/>
        </authorList>
    </citation>
    <scope>NUCLEOTIDE SEQUENCE [LARGE SCALE GENOMIC DNA]</scope>
    <source>
        <strain evidence="1 2">GH-19</strain>
    </source>
</reference>
<organism evidence="1 2">
    <name type="scientific">Marasmiellus scandens</name>
    <dbReference type="NCBI Taxonomy" id="2682957"/>
    <lineage>
        <taxon>Eukaryota</taxon>
        <taxon>Fungi</taxon>
        <taxon>Dikarya</taxon>
        <taxon>Basidiomycota</taxon>
        <taxon>Agaricomycotina</taxon>
        <taxon>Agaricomycetes</taxon>
        <taxon>Agaricomycetidae</taxon>
        <taxon>Agaricales</taxon>
        <taxon>Marasmiineae</taxon>
        <taxon>Omphalotaceae</taxon>
        <taxon>Marasmiellus</taxon>
    </lineage>
</organism>
<keyword evidence="2" id="KW-1185">Reference proteome</keyword>
<name>A0ABR1J7W4_9AGAR</name>
<evidence type="ECO:0000313" key="1">
    <source>
        <dbReference type="EMBL" id="KAK7453265.1"/>
    </source>
</evidence>
<dbReference type="Proteomes" id="UP001498398">
    <property type="component" value="Unassembled WGS sequence"/>
</dbReference>